<dbReference type="InterPro" id="IPR000719">
    <property type="entry name" value="Prot_kinase_dom"/>
</dbReference>
<keyword evidence="10" id="KW-0472">Membrane</keyword>
<evidence type="ECO:0000256" key="2">
    <source>
        <dbReference type="ARBA" id="ARBA00022527"/>
    </source>
</evidence>
<feature type="transmembrane region" description="Helical" evidence="10">
    <location>
        <begin position="351"/>
        <end position="368"/>
    </location>
</feature>
<evidence type="ECO:0000256" key="4">
    <source>
        <dbReference type="ARBA" id="ARBA00022741"/>
    </source>
</evidence>
<dbReference type="AlphaFoldDB" id="A0A401YMH5"/>
<dbReference type="EMBL" id="BIFH01000018">
    <property type="protein sequence ID" value="GCD95812.1"/>
    <property type="molecule type" value="Genomic_DNA"/>
</dbReference>
<dbReference type="SMART" id="SM00220">
    <property type="entry name" value="S_TKc"/>
    <property type="match status" value="1"/>
</dbReference>
<evidence type="ECO:0000256" key="3">
    <source>
        <dbReference type="ARBA" id="ARBA00022679"/>
    </source>
</evidence>
<comment type="catalytic activity">
    <reaction evidence="8">
        <text>L-seryl-[protein] + ATP = O-phospho-L-seryl-[protein] + ADP + H(+)</text>
        <dbReference type="Rhea" id="RHEA:17989"/>
        <dbReference type="Rhea" id="RHEA-COMP:9863"/>
        <dbReference type="Rhea" id="RHEA-COMP:11604"/>
        <dbReference type="ChEBI" id="CHEBI:15378"/>
        <dbReference type="ChEBI" id="CHEBI:29999"/>
        <dbReference type="ChEBI" id="CHEBI:30616"/>
        <dbReference type="ChEBI" id="CHEBI:83421"/>
        <dbReference type="ChEBI" id="CHEBI:456216"/>
        <dbReference type="EC" id="2.7.11.1"/>
    </reaction>
</comment>
<dbReference type="PROSITE" id="PS00108">
    <property type="entry name" value="PROTEIN_KINASE_ST"/>
    <property type="match status" value="1"/>
</dbReference>
<dbReference type="PANTHER" id="PTHR43289:SF6">
    <property type="entry name" value="SERINE_THREONINE-PROTEIN KINASE NEKL-3"/>
    <property type="match status" value="1"/>
</dbReference>
<keyword evidence="10" id="KW-0812">Transmembrane</keyword>
<dbReference type="OrthoDB" id="9762169at2"/>
<dbReference type="InterPro" id="IPR011009">
    <property type="entry name" value="Kinase-like_dom_sf"/>
</dbReference>
<evidence type="ECO:0000256" key="8">
    <source>
        <dbReference type="ARBA" id="ARBA00048679"/>
    </source>
</evidence>
<protein>
    <recommendedName>
        <fullName evidence="1">non-specific serine/threonine protein kinase</fullName>
        <ecNumber evidence="1">2.7.11.1</ecNumber>
    </recommendedName>
</protein>
<dbReference type="PROSITE" id="PS50011">
    <property type="entry name" value="PROTEIN_KINASE_DOM"/>
    <property type="match status" value="1"/>
</dbReference>
<accession>A0A401YMH5</accession>
<evidence type="ECO:0000256" key="7">
    <source>
        <dbReference type="ARBA" id="ARBA00047899"/>
    </source>
</evidence>
<keyword evidence="2 12" id="KW-0723">Serine/threonine-protein kinase</keyword>
<keyword evidence="13" id="KW-1185">Reference proteome</keyword>
<evidence type="ECO:0000259" key="11">
    <source>
        <dbReference type="PROSITE" id="PS50011"/>
    </source>
</evidence>
<gene>
    <name evidence="12" type="ORF">EHYA_03495</name>
</gene>
<evidence type="ECO:0000313" key="13">
    <source>
        <dbReference type="Proteomes" id="UP000286931"/>
    </source>
</evidence>
<dbReference type="EC" id="2.7.11.1" evidence="1"/>
<comment type="caution">
    <text evidence="12">The sequence shown here is derived from an EMBL/GenBank/DDBJ whole genome shotgun (WGS) entry which is preliminary data.</text>
</comment>
<keyword evidence="5 12" id="KW-0418">Kinase</keyword>
<dbReference type="InterPro" id="IPR008271">
    <property type="entry name" value="Ser/Thr_kinase_AS"/>
</dbReference>
<keyword evidence="4 9" id="KW-0547">Nucleotide-binding</keyword>
<name>A0A401YMH5_9ACTN</name>
<evidence type="ECO:0000256" key="10">
    <source>
        <dbReference type="SAM" id="Phobius"/>
    </source>
</evidence>
<evidence type="ECO:0000313" key="12">
    <source>
        <dbReference type="EMBL" id="GCD95812.1"/>
    </source>
</evidence>
<dbReference type="Proteomes" id="UP000286931">
    <property type="component" value="Unassembled WGS sequence"/>
</dbReference>
<dbReference type="Gene3D" id="3.30.200.20">
    <property type="entry name" value="Phosphorylase Kinase, domain 1"/>
    <property type="match status" value="1"/>
</dbReference>
<dbReference type="PROSITE" id="PS00107">
    <property type="entry name" value="PROTEIN_KINASE_ATP"/>
    <property type="match status" value="1"/>
</dbReference>
<dbReference type="FunFam" id="1.10.510.10:FF:000021">
    <property type="entry name" value="Serine/threonine protein kinase"/>
    <property type="match status" value="1"/>
</dbReference>
<keyword evidence="6 9" id="KW-0067">ATP-binding</keyword>
<evidence type="ECO:0000256" key="6">
    <source>
        <dbReference type="ARBA" id="ARBA00022840"/>
    </source>
</evidence>
<dbReference type="FunFam" id="3.30.200.20:FF:000035">
    <property type="entry name" value="Serine/threonine protein kinase Stk1"/>
    <property type="match status" value="1"/>
</dbReference>
<feature type="transmembrane region" description="Helical" evidence="10">
    <location>
        <begin position="380"/>
        <end position="404"/>
    </location>
</feature>
<proteinExistence type="predicted"/>
<dbReference type="Gene3D" id="1.10.510.10">
    <property type="entry name" value="Transferase(Phosphotransferase) domain 1"/>
    <property type="match status" value="1"/>
</dbReference>
<comment type="catalytic activity">
    <reaction evidence="7">
        <text>L-threonyl-[protein] + ATP = O-phospho-L-threonyl-[protein] + ADP + H(+)</text>
        <dbReference type="Rhea" id="RHEA:46608"/>
        <dbReference type="Rhea" id="RHEA-COMP:11060"/>
        <dbReference type="Rhea" id="RHEA-COMP:11605"/>
        <dbReference type="ChEBI" id="CHEBI:15378"/>
        <dbReference type="ChEBI" id="CHEBI:30013"/>
        <dbReference type="ChEBI" id="CHEBI:30616"/>
        <dbReference type="ChEBI" id="CHEBI:61977"/>
        <dbReference type="ChEBI" id="CHEBI:456216"/>
        <dbReference type="EC" id="2.7.11.1"/>
    </reaction>
</comment>
<dbReference type="GO" id="GO:0005524">
    <property type="term" value="F:ATP binding"/>
    <property type="evidence" value="ECO:0007669"/>
    <property type="project" value="UniProtKB-UniRule"/>
</dbReference>
<keyword evidence="3" id="KW-0808">Transferase</keyword>
<dbReference type="PANTHER" id="PTHR43289">
    <property type="entry name" value="MITOGEN-ACTIVATED PROTEIN KINASE KINASE KINASE 20-RELATED"/>
    <property type="match status" value="1"/>
</dbReference>
<feature type="binding site" evidence="9">
    <location>
        <position position="52"/>
    </location>
    <ligand>
        <name>ATP</name>
        <dbReference type="ChEBI" id="CHEBI:30616"/>
    </ligand>
</feature>
<feature type="transmembrane region" description="Helical" evidence="10">
    <location>
        <begin position="490"/>
        <end position="509"/>
    </location>
</feature>
<organism evidence="12 13">
    <name type="scientific">Embleya hyalina</name>
    <dbReference type="NCBI Taxonomy" id="516124"/>
    <lineage>
        <taxon>Bacteria</taxon>
        <taxon>Bacillati</taxon>
        <taxon>Actinomycetota</taxon>
        <taxon>Actinomycetes</taxon>
        <taxon>Kitasatosporales</taxon>
        <taxon>Streptomycetaceae</taxon>
        <taxon>Embleya</taxon>
    </lineage>
</organism>
<dbReference type="CDD" id="cd14014">
    <property type="entry name" value="STKc_PknB_like"/>
    <property type="match status" value="1"/>
</dbReference>
<evidence type="ECO:0000256" key="1">
    <source>
        <dbReference type="ARBA" id="ARBA00012513"/>
    </source>
</evidence>
<reference evidence="12 13" key="1">
    <citation type="submission" date="2018-12" db="EMBL/GenBank/DDBJ databases">
        <title>Draft genome sequence of Embleya hyalina NBRC 13850T.</title>
        <authorList>
            <person name="Komaki H."/>
            <person name="Hosoyama A."/>
            <person name="Kimura A."/>
            <person name="Ichikawa N."/>
            <person name="Tamura T."/>
        </authorList>
    </citation>
    <scope>NUCLEOTIDE SEQUENCE [LARGE SCALE GENOMIC DNA]</scope>
    <source>
        <strain evidence="12 13">NBRC 13850</strain>
    </source>
</reference>
<keyword evidence="10" id="KW-1133">Transmembrane helix</keyword>
<evidence type="ECO:0000256" key="9">
    <source>
        <dbReference type="PROSITE-ProRule" id="PRU10141"/>
    </source>
</evidence>
<feature type="domain" description="Protein kinase" evidence="11">
    <location>
        <begin position="23"/>
        <end position="286"/>
    </location>
</feature>
<dbReference type="InterPro" id="IPR017441">
    <property type="entry name" value="Protein_kinase_ATP_BS"/>
</dbReference>
<sequence>MDDERIATSGRAAMTGQVLAGRYRLDERVGRGGMGEVYRALDRRLGRTVAVKVLSPDLTQHQEFRRRFHREARTVAALAHPGIAMLHDVAEDDPAGDGETLPFLVMEFVEGHTLVDALARGPLPAERVLAIAAEVLAALSYSHRRGLIHRDIKPSNIMVTPSGAVKVLDFGIAKALAETTTRLTVTGAAIGTPAYLSPEQIQGDPVDGRADLYAVGCLMYELLTGRPPFVADSPFAVMHQHLYREPAAPSTLRGDLPDAVDAVVSRALRKTPAERFPDAAAMLAALPGRTVEPTPRQPPAEPTRDADTFAEARTAVPAPRLAPTIVVEPEPRRLADPAGARRSAWAVRFDPTSDGVLAVLGCVLLWSVGTPDALGAAARYAWILAAVLLLTCARLSALIAWGVLAGSLAVKAPEDPSWTGSDLGSLFTGHFDGTAQRPVQAVAALVLLLVYVRARGRGANGGVVAAGMWLTGLDALRGCRGLGADTRTELLWTVLAVLAALTLLQEMWFRNRAVPTTNG</sequence>
<dbReference type="RefSeq" id="WP_160161432.1">
    <property type="nucleotide sequence ID" value="NZ_BIFH01000018.1"/>
</dbReference>
<dbReference type="GO" id="GO:0004674">
    <property type="term" value="F:protein serine/threonine kinase activity"/>
    <property type="evidence" value="ECO:0007669"/>
    <property type="project" value="UniProtKB-KW"/>
</dbReference>
<dbReference type="GO" id="GO:0045717">
    <property type="term" value="P:negative regulation of fatty acid biosynthetic process"/>
    <property type="evidence" value="ECO:0007669"/>
    <property type="project" value="UniProtKB-ARBA"/>
</dbReference>
<dbReference type="SUPFAM" id="SSF56112">
    <property type="entry name" value="Protein kinase-like (PK-like)"/>
    <property type="match status" value="1"/>
</dbReference>
<evidence type="ECO:0000256" key="5">
    <source>
        <dbReference type="ARBA" id="ARBA00022777"/>
    </source>
</evidence>
<dbReference type="Pfam" id="PF00069">
    <property type="entry name" value="Pkinase"/>
    <property type="match status" value="1"/>
</dbReference>